<evidence type="ECO:0000256" key="2">
    <source>
        <dbReference type="ARBA" id="ARBA00023027"/>
    </source>
</evidence>
<evidence type="ECO:0000313" key="4">
    <source>
        <dbReference type="EMBL" id="MBB3043737.1"/>
    </source>
</evidence>
<evidence type="ECO:0000313" key="5">
    <source>
        <dbReference type="Proteomes" id="UP000589626"/>
    </source>
</evidence>
<feature type="domain" description="D-isomer specific 2-hydroxyacid dehydrogenase NAD-binding" evidence="3">
    <location>
        <begin position="142"/>
        <end position="317"/>
    </location>
</feature>
<dbReference type="SUPFAM" id="SSF51735">
    <property type="entry name" value="NAD(P)-binding Rossmann-fold domains"/>
    <property type="match status" value="1"/>
</dbReference>
<protein>
    <submittedName>
        <fullName evidence="4">Phosphoglycerate dehydrogenase-like enzyme</fullName>
    </submittedName>
</protein>
<evidence type="ECO:0000256" key="1">
    <source>
        <dbReference type="ARBA" id="ARBA00023002"/>
    </source>
</evidence>
<dbReference type="CDD" id="cd05300">
    <property type="entry name" value="2-Hacid_dh_1"/>
    <property type="match status" value="1"/>
</dbReference>
<dbReference type="InterPro" id="IPR006140">
    <property type="entry name" value="D-isomer_DH_NAD-bd"/>
</dbReference>
<dbReference type="GO" id="GO:0016491">
    <property type="term" value="F:oxidoreductase activity"/>
    <property type="evidence" value="ECO:0007669"/>
    <property type="project" value="UniProtKB-KW"/>
</dbReference>
<dbReference type="Pfam" id="PF02826">
    <property type="entry name" value="2-Hacid_dh_C"/>
    <property type="match status" value="1"/>
</dbReference>
<gene>
    <name evidence="4" type="ORF">FHU40_003555</name>
</gene>
<sequence>MSNDLVTVAIMFPASWDHRPAEALAADVARLKAISPRIEVVDERYSDPDELRLRRGQDPAADLRREAAPLTAAQREVLGRAEVILAQDLPFDVRDLAPRLRWVQGVGAGISQLESAGLPDETVRLTSAAGVNSVAIAEFVLARMLQLFKRLPEIDALQRDRTWQPTYGRQLAGRSITVVGLGAIGRRVAVLSRALGMQVHAVRQSARTGDLDPDVDRLFGPDDLLSAVSGADVVVAAVPESEQTRDLFDAKVFATMPAGGVFINVGRGSAVNEDDLVAALEDGHLRGAALDVVKQEPLQPGSPLWDAPNLWVSPHSAAAPDEHWRNVFDLFAGNLERYLAGAALVNQIAQRR</sequence>
<dbReference type="EMBL" id="JACHWR010000002">
    <property type="protein sequence ID" value="MBB3043737.1"/>
    <property type="molecule type" value="Genomic_DNA"/>
</dbReference>
<evidence type="ECO:0000259" key="3">
    <source>
        <dbReference type="Pfam" id="PF02826"/>
    </source>
</evidence>
<keyword evidence="1" id="KW-0560">Oxidoreductase</keyword>
<comment type="caution">
    <text evidence="4">The sequence shown here is derived from an EMBL/GenBank/DDBJ whole genome shotgun (WGS) entry which is preliminary data.</text>
</comment>
<keyword evidence="5" id="KW-1185">Reference proteome</keyword>
<dbReference type="PANTHER" id="PTHR43333:SF1">
    <property type="entry name" value="D-ISOMER SPECIFIC 2-HYDROXYACID DEHYDROGENASE NAD-BINDING DOMAIN-CONTAINING PROTEIN"/>
    <property type="match status" value="1"/>
</dbReference>
<dbReference type="GO" id="GO:0051287">
    <property type="term" value="F:NAD binding"/>
    <property type="evidence" value="ECO:0007669"/>
    <property type="project" value="InterPro"/>
</dbReference>
<name>A0A7W4VYN8_9ACTN</name>
<reference evidence="4 5" key="1">
    <citation type="submission" date="2020-08" db="EMBL/GenBank/DDBJ databases">
        <title>Sequencing the genomes of 1000 actinobacteria strains.</title>
        <authorList>
            <person name="Klenk H.-P."/>
        </authorList>
    </citation>
    <scope>NUCLEOTIDE SEQUENCE [LARGE SCALE GENOMIC DNA]</scope>
    <source>
        <strain evidence="4 5">DSM 105498</strain>
    </source>
</reference>
<dbReference type="Proteomes" id="UP000589626">
    <property type="component" value="Unassembled WGS sequence"/>
</dbReference>
<dbReference type="InterPro" id="IPR036291">
    <property type="entry name" value="NAD(P)-bd_dom_sf"/>
</dbReference>
<proteinExistence type="predicted"/>
<dbReference type="PANTHER" id="PTHR43333">
    <property type="entry name" value="2-HACID_DH_C DOMAIN-CONTAINING PROTEIN"/>
    <property type="match status" value="1"/>
</dbReference>
<dbReference type="RefSeq" id="WP_183593512.1">
    <property type="nucleotide sequence ID" value="NZ_JACHWR010000002.1"/>
</dbReference>
<dbReference type="SUPFAM" id="SSF52283">
    <property type="entry name" value="Formate/glycerate dehydrogenase catalytic domain-like"/>
    <property type="match status" value="1"/>
</dbReference>
<dbReference type="AlphaFoldDB" id="A0A7W4VYN8"/>
<accession>A0A7W4VYN8</accession>
<dbReference type="Gene3D" id="3.40.50.720">
    <property type="entry name" value="NAD(P)-binding Rossmann-like Domain"/>
    <property type="match status" value="2"/>
</dbReference>
<organism evidence="4 5">
    <name type="scientific">Nocardioides soli</name>
    <dbReference type="NCBI Taxonomy" id="1036020"/>
    <lineage>
        <taxon>Bacteria</taxon>
        <taxon>Bacillati</taxon>
        <taxon>Actinomycetota</taxon>
        <taxon>Actinomycetes</taxon>
        <taxon>Propionibacteriales</taxon>
        <taxon>Nocardioidaceae</taxon>
        <taxon>Nocardioides</taxon>
    </lineage>
</organism>
<keyword evidence="2" id="KW-0520">NAD</keyword>